<evidence type="ECO:0000256" key="6">
    <source>
        <dbReference type="ARBA" id="ARBA00023136"/>
    </source>
</evidence>
<dbReference type="GeneID" id="303298651"/>
<reference evidence="11" key="1">
    <citation type="journal article" date="2019" name="Int. J. Syst. Evol. Microbiol.">
        <title>The Global Catalogue of Microorganisms (GCM) 10K type strain sequencing project: providing services to taxonomists for standard genome sequencing and annotation.</title>
        <authorList>
            <consortium name="The Broad Institute Genomics Platform"/>
            <consortium name="The Broad Institute Genome Sequencing Center for Infectious Disease"/>
            <person name="Wu L."/>
            <person name="Ma J."/>
        </authorList>
    </citation>
    <scope>NUCLEOTIDE SEQUENCE [LARGE SCALE GENOMIC DNA]</scope>
    <source>
        <strain evidence="11">CGMCC 1.16455</strain>
    </source>
</reference>
<dbReference type="SUPFAM" id="SSF52540">
    <property type="entry name" value="P-loop containing nucleoside triphosphate hydrolases"/>
    <property type="match status" value="1"/>
</dbReference>
<feature type="transmembrane region" description="Helical" evidence="7">
    <location>
        <begin position="160"/>
        <end position="178"/>
    </location>
</feature>
<dbReference type="PROSITE" id="PS50929">
    <property type="entry name" value="ABC_TM1F"/>
    <property type="match status" value="1"/>
</dbReference>
<dbReference type="InterPro" id="IPR003593">
    <property type="entry name" value="AAA+_ATPase"/>
</dbReference>
<dbReference type="Gene3D" id="3.40.50.300">
    <property type="entry name" value="P-loop containing nucleotide triphosphate hydrolases"/>
    <property type="match status" value="1"/>
</dbReference>
<comment type="subcellular location">
    <subcellularLocation>
        <location evidence="1">Cell membrane</location>
        <topology evidence="1">Multi-pass membrane protein</topology>
    </subcellularLocation>
</comment>
<keyword evidence="4 10" id="KW-0067">ATP-binding</keyword>
<dbReference type="InterPro" id="IPR039421">
    <property type="entry name" value="Type_1_exporter"/>
</dbReference>
<evidence type="ECO:0000256" key="4">
    <source>
        <dbReference type="ARBA" id="ARBA00022840"/>
    </source>
</evidence>
<gene>
    <name evidence="10" type="ORF">ACFPK8_06200</name>
</gene>
<dbReference type="GO" id="GO:0005524">
    <property type="term" value="F:ATP binding"/>
    <property type="evidence" value="ECO:0007669"/>
    <property type="project" value="UniProtKB-KW"/>
</dbReference>
<evidence type="ECO:0000259" key="8">
    <source>
        <dbReference type="PROSITE" id="PS50893"/>
    </source>
</evidence>
<accession>A0ABW0FD26</accession>
<feature type="transmembrane region" description="Helical" evidence="7">
    <location>
        <begin position="78"/>
        <end position="102"/>
    </location>
</feature>
<dbReference type="PROSITE" id="PS50893">
    <property type="entry name" value="ABC_TRANSPORTER_2"/>
    <property type="match status" value="1"/>
</dbReference>
<evidence type="ECO:0000313" key="10">
    <source>
        <dbReference type="EMBL" id="MFC5297097.1"/>
    </source>
</evidence>
<dbReference type="Gene3D" id="1.20.1560.10">
    <property type="entry name" value="ABC transporter type 1, transmembrane domain"/>
    <property type="match status" value="1"/>
</dbReference>
<evidence type="ECO:0000256" key="7">
    <source>
        <dbReference type="SAM" id="Phobius"/>
    </source>
</evidence>
<dbReference type="PANTHER" id="PTHR43394:SF1">
    <property type="entry name" value="ATP-BINDING CASSETTE SUB-FAMILY B MEMBER 10, MITOCHONDRIAL"/>
    <property type="match status" value="1"/>
</dbReference>
<dbReference type="EMBL" id="JBHSLN010000019">
    <property type="protein sequence ID" value="MFC5297097.1"/>
    <property type="molecule type" value="Genomic_DNA"/>
</dbReference>
<name>A0ABW0FD26_9MICO</name>
<dbReference type="PANTHER" id="PTHR43394">
    <property type="entry name" value="ATP-DEPENDENT PERMEASE MDL1, MITOCHONDRIAL"/>
    <property type="match status" value="1"/>
</dbReference>
<keyword evidence="6 7" id="KW-0472">Membrane</keyword>
<protein>
    <submittedName>
        <fullName evidence="10">ABC transporter ATP-binding protein</fullName>
    </submittedName>
</protein>
<feature type="domain" description="ABC transmembrane type-1" evidence="9">
    <location>
        <begin position="46"/>
        <end position="328"/>
    </location>
</feature>
<dbReference type="InterPro" id="IPR027417">
    <property type="entry name" value="P-loop_NTPase"/>
</dbReference>
<evidence type="ECO:0000256" key="5">
    <source>
        <dbReference type="ARBA" id="ARBA00022989"/>
    </source>
</evidence>
<evidence type="ECO:0000259" key="9">
    <source>
        <dbReference type="PROSITE" id="PS50929"/>
    </source>
</evidence>
<feature type="transmembrane region" description="Helical" evidence="7">
    <location>
        <begin position="184"/>
        <end position="204"/>
    </location>
</feature>
<keyword evidence="2 7" id="KW-0812">Transmembrane</keyword>
<feature type="transmembrane region" description="Helical" evidence="7">
    <location>
        <begin position="269"/>
        <end position="290"/>
    </location>
</feature>
<proteinExistence type="predicted"/>
<sequence>MNSPPLVPAPLPVSAPLPSALLPVAAPRATARAVARLLSRRRGALLATTVLLLLGAASALLIPPALGRTVDLVIEDRGLLPLSLVCLAVLVAGLLAAVASWWGGRLLVACLQDALAELREEVFGAALSLDAGTVEGTGSSDVVSRVTGDVEAVTDAVSGVLPRVVGALFTIVLTAVGLAALDPWLAVAALLAVPLQTLSALRFLRRSRPLYVLMRHQEAGRGQALLETVAGAGTVRAHDRAESRLRLIADRSLEAVATQLRQATARNHFFAGLNTAEFIGLAAVLATGYWRVDSGMITVGAVTAAALFFHRLFGPIGALLTSIDDLQRAQAGLERLIGVLQAVRPLPVGREITDASVEIDGLVFSYPGQTGTRRALDDVDLHLPAGSTTVLVGASGSGKSSLARVVAGALVPDVGGVRIGGVEARSARSGARPAVLLVSQEAHLFTGSVADNLRLVRPDATESDLVAALEAVGAHWAVRAQGTGGLAKMSEVELDEARIQQLALARVLLADPPVVVLDEATAEDGSDGALDGAVAAVVAGRTALVVAHRLVHAEHADLVVVMENGRIVEAGGHAELVEGNGPFARLWSAWHGDRAVGVIDSTSSTESIARCSSR</sequence>
<keyword evidence="3" id="KW-0547">Nucleotide-binding</keyword>
<dbReference type="CDD" id="cd07346">
    <property type="entry name" value="ABC_6TM_exporters"/>
    <property type="match status" value="1"/>
</dbReference>
<comment type="caution">
    <text evidence="10">The sequence shown here is derived from an EMBL/GenBank/DDBJ whole genome shotgun (WGS) entry which is preliminary data.</text>
</comment>
<dbReference type="Proteomes" id="UP001595937">
    <property type="component" value="Unassembled WGS sequence"/>
</dbReference>
<evidence type="ECO:0000313" key="11">
    <source>
        <dbReference type="Proteomes" id="UP001595937"/>
    </source>
</evidence>
<dbReference type="InterPro" id="IPR003439">
    <property type="entry name" value="ABC_transporter-like_ATP-bd"/>
</dbReference>
<dbReference type="SMART" id="SM00382">
    <property type="entry name" value="AAA"/>
    <property type="match status" value="1"/>
</dbReference>
<evidence type="ECO:0000256" key="1">
    <source>
        <dbReference type="ARBA" id="ARBA00004651"/>
    </source>
</evidence>
<evidence type="ECO:0000256" key="3">
    <source>
        <dbReference type="ARBA" id="ARBA00022741"/>
    </source>
</evidence>
<keyword evidence="11" id="KW-1185">Reference proteome</keyword>
<dbReference type="InterPro" id="IPR036640">
    <property type="entry name" value="ABC1_TM_sf"/>
</dbReference>
<feature type="transmembrane region" description="Helical" evidence="7">
    <location>
        <begin position="44"/>
        <end position="66"/>
    </location>
</feature>
<dbReference type="InterPro" id="IPR011527">
    <property type="entry name" value="ABC1_TM_dom"/>
</dbReference>
<organism evidence="10 11">
    <name type="scientific">Brachybacterium tyrofermentans</name>
    <dbReference type="NCBI Taxonomy" id="47848"/>
    <lineage>
        <taxon>Bacteria</taxon>
        <taxon>Bacillati</taxon>
        <taxon>Actinomycetota</taxon>
        <taxon>Actinomycetes</taxon>
        <taxon>Micrococcales</taxon>
        <taxon>Dermabacteraceae</taxon>
        <taxon>Brachybacterium</taxon>
    </lineage>
</organism>
<dbReference type="RefSeq" id="WP_343925723.1">
    <property type="nucleotide sequence ID" value="NZ_BAAAIR010000047.1"/>
</dbReference>
<evidence type="ECO:0000256" key="2">
    <source>
        <dbReference type="ARBA" id="ARBA00022692"/>
    </source>
</evidence>
<keyword evidence="5 7" id="KW-1133">Transmembrane helix</keyword>
<dbReference type="Pfam" id="PF00005">
    <property type="entry name" value="ABC_tran"/>
    <property type="match status" value="1"/>
</dbReference>
<dbReference type="Pfam" id="PF00664">
    <property type="entry name" value="ABC_membrane"/>
    <property type="match status" value="1"/>
</dbReference>
<dbReference type="SUPFAM" id="SSF90123">
    <property type="entry name" value="ABC transporter transmembrane region"/>
    <property type="match status" value="1"/>
</dbReference>
<feature type="domain" description="ABC transporter" evidence="8">
    <location>
        <begin position="357"/>
        <end position="589"/>
    </location>
</feature>